<protein>
    <submittedName>
        <fullName evidence="1">Uncharacterized protein</fullName>
    </submittedName>
</protein>
<dbReference type="AlphaFoldDB" id="A0A2P2P5H9"/>
<evidence type="ECO:0000313" key="1">
    <source>
        <dbReference type="EMBL" id="MBX50015.1"/>
    </source>
</evidence>
<organism evidence="1">
    <name type="scientific">Rhizophora mucronata</name>
    <name type="common">Asiatic mangrove</name>
    <dbReference type="NCBI Taxonomy" id="61149"/>
    <lineage>
        <taxon>Eukaryota</taxon>
        <taxon>Viridiplantae</taxon>
        <taxon>Streptophyta</taxon>
        <taxon>Embryophyta</taxon>
        <taxon>Tracheophyta</taxon>
        <taxon>Spermatophyta</taxon>
        <taxon>Magnoliopsida</taxon>
        <taxon>eudicotyledons</taxon>
        <taxon>Gunneridae</taxon>
        <taxon>Pentapetalae</taxon>
        <taxon>rosids</taxon>
        <taxon>fabids</taxon>
        <taxon>Malpighiales</taxon>
        <taxon>Rhizophoraceae</taxon>
        <taxon>Rhizophora</taxon>
    </lineage>
</organism>
<reference evidence="1" key="1">
    <citation type="submission" date="2018-02" db="EMBL/GenBank/DDBJ databases">
        <title>Rhizophora mucronata_Transcriptome.</title>
        <authorList>
            <person name="Meera S.P."/>
            <person name="Sreeshan A."/>
            <person name="Augustine A."/>
        </authorList>
    </citation>
    <scope>NUCLEOTIDE SEQUENCE</scope>
    <source>
        <tissue evidence="1">Leaf</tissue>
    </source>
</reference>
<name>A0A2P2P5H9_RHIMU</name>
<accession>A0A2P2P5H9</accession>
<proteinExistence type="predicted"/>
<dbReference type="EMBL" id="GGEC01069531">
    <property type="protein sequence ID" value="MBX50015.1"/>
    <property type="molecule type" value="Transcribed_RNA"/>
</dbReference>
<sequence length="72" mass="8466">MLSIRPHRKALRIDRHVRKFSTSNNNKLWQIVKAQQKNKTFNPHNHDQLPQIEDILHETLACGKSATKKQNI</sequence>